<dbReference type="PANTHER" id="PTHR21600:SF83">
    <property type="entry name" value="PSEUDOURIDYLATE SYNTHASE RPUSD4, MITOCHONDRIAL"/>
    <property type="match status" value="1"/>
</dbReference>
<dbReference type="SUPFAM" id="SSF55120">
    <property type="entry name" value="Pseudouridine synthase"/>
    <property type="match status" value="1"/>
</dbReference>
<dbReference type="Gene3D" id="3.30.2350.10">
    <property type="entry name" value="Pseudouridine synthase"/>
    <property type="match status" value="1"/>
</dbReference>
<evidence type="ECO:0000256" key="2">
    <source>
        <dbReference type="ARBA" id="ARBA00001896"/>
    </source>
</evidence>
<evidence type="ECO:0000256" key="4">
    <source>
        <dbReference type="ARBA" id="ARBA00023235"/>
    </source>
</evidence>
<dbReference type="RefSeq" id="XP_015601102.1">
    <property type="nucleotide sequence ID" value="XM_015745616.1"/>
</dbReference>
<evidence type="ECO:0000256" key="1">
    <source>
        <dbReference type="ARBA" id="ARBA00001166"/>
    </source>
</evidence>
<dbReference type="KEGG" id="ccin:107270528"/>
<dbReference type="InterPro" id="IPR006145">
    <property type="entry name" value="PsdUridine_synth_RsuA/RluA"/>
</dbReference>
<gene>
    <name evidence="10" type="primary">LOC107270528</name>
</gene>
<reference evidence="10" key="1">
    <citation type="submission" date="2025-08" db="UniProtKB">
        <authorList>
            <consortium name="RefSeq"/>
        </authorList>
    </citation>
    <scope>IDENTIFICATION</scope>
</reference>
<dbReference type="PANTHER" id="PTHR21600">
    <property type="entry name" value="MITOCHONDRIAL RNA PSEUDOURIDINE SYNTHASE"/>
    <property type="match status" value="1"/>
</dbReference>
<organism evidence="9 10">
    <name type="scientific">Cephus cinctus</name>
    <name type="common">Wheat stem sawfly</name>
    <dbReference type="NCBI Taxonomy" id="211228"/>
    <lineage>
        <taxon>Eukaryota</taxon>
        <taxon>Metazoa</taxon>
        <taxon>Ecdysozoa</taxon>
        <taxon>Arthropoda</taxon>
        <taxon>Hexapoda</taxon>
        <taxon>Insecta</taxon>
        <taxon>Pterygota</taxon>
        <taxon>Neoptera</taxon>
        <taxon>Endopterygota</taxon>
        <taxon>Hymenoptera</taxon>
        <taxon>Cephoidea</taxon>
        <taxon>Cephidae</taxon>
        <taxon>Cephus</taxon>
    </lineage>
</organism>
<evidence type="ECO:0000256" key="5">
    <source>
        <dbReference type="ARBA" id="ARBA00036943"/>
    </source>
</evidence>
<feature type="domain" description="Pseudouridine synthase RsuA/RluA-like" evidence="8">
    <location>
        <begin position="125"/>
        <end position="252"/>
    </location>
</feature>
<proteinExistence type="inferred from homology"/>
<dbReference type="GO" id="GO:0009982">
    <property type="term" value="F:pseudouridine synthase activity"/>
    <property type="evidence" value="ECO:0007669"/>
    <property type="project" value="InterPro"/>
</dbReference>
<protein>
    <recommendedName>
        <fullName evidence="6">Pseudouridylate synthase RPUSD4, mitochondrial</fullName>
    </recommendedName>
    <alternativeName>
        <fullName evidence="7">RNA pseudouridylate synthase domain-containing protein 4</fullName>
    </alternativeName>
</protein>
<keyword evidence="4" id="KW-0413">Isomerase</keyword>
<evidence type="ECO:0000313" key="10">
    <source>
        <dbReference type="RefSeq" id="XP_015601102.1"/>
    </source>
</evidence>
<evidence type="ECO:0000259" key="8">
    <source>
        <dbReference type="Pfam" id="PF00849"/>
    </source>
</evidence>
<accession>A0AAJ7C3I1</accession>
<evidence type="ECO:0000313" key="9">
    <source>
        <dbReference type="Proteomes" id="UP000694920"/>
    </source>
</evidence>
<comment type="similarity">
    <text evidence="3">Belongs to the pseudouridine synthase RluA family.</text>
</comment>
<dbReference type="AlphaFoldDB" id="A0AAJ7C3I1"/>
<dbReference type="InterPro" id="IPR050188">
    <property type="entry name" value="RluA_PseudoU_synthase"/>
</dbReference>
<name>A0AAJ7C3I1_CEPCN</name>
<dbReference type="InterPro" id="IPR020103">
    <property type="entry name" value="PsdUridine_synth_cat_dom_sf"/>
</dbReference>
<sequence length="369" mass="42296">MENCLVRLTGLILTRISKGSKCCEIFTARKYTTSKRQSRKKHVYENIHPWKSLDEFSTSLLDNHLLYCHDGLVALNKPYGISGRTVFDKDGSKLKSENDIPNSVNYTLTDAIPHIKRTLGYSSLEPIKIPEKYTSGVALFAVNEEIKQKVMKCFREAQSIKVIPRTYWVVTRYMPKEQEGHKHLAMKLQRSPCKTYTVPVIINNWTHMEQKRRDIKILNVDFKVLSNSTQNLSTLLQIKTSTTKWHALRLFAATTLNSPILGDRIRGSLIQEVMGSRVKISPFVDAAHRPPSIKAEILELLSLSSKEQLIIPAHIHLRKLYLPSYYGRYDGLTLTAPLMPEFEWTCEKLQFKLPKEEDQIPKDGAEIAL</sequence>
<dbReference type="GO" id="GO:0003723">
    <property type="term" value="F:RNA binding"/>
    <property type="evidence" value="ECO:0007669"/>
    <property type="project" value="InterPro"/>
</dbReference>
<comment type="catalytic activity">
    <reaction evidence="2">
        <text>uridine in 5S rRNA = pseudouridine in 5S rRNA</text>
        <dbReference type="Rhea" id="RHEA:47036"/>
        <dbReference type="Rhea" id="RHEA-COMP:11730"/>
        <dbReference type="Rhea" id="RHEA-COMP:11731"/>
        <dbReference type="ChEBI" id="CHEBI:65314"/>
        <dbReference type="ChEBI" id="CHEBI:65315"/>
    </reaction>
</comment>
<evidence type="ECO:0000256" key="6">
    <source>
        <dbReference type="ARBA" id="ARBA00039953"/>
    </source>
</evidence>
<comment type="catalytic activity">
    <reaction evidence="5">
        <text>a uridine in tRNA = a pseudouridine in tRNA</text>
        <dbReference type="Rhea" id="RHEA:54572"/>
        <dbReference type="Rhea" id="RHEA-COMP:13339"/>
        <dbReference type="Rhea" id="RHEA-COMP:13934"/>
        <dbReference type="ChEBI" id="CHEBI:65314"/>
        <dbReference type="ChEBI" id="CHEBI:65315"/>
    </reaction>
</comment>
<dbReference type="GeneID" id="107270528"/>
<dbReference type="Pfam" id="PF00849">
    <property type="entry name" value="PseudoU_synth_2"/>
    <property type="match status" value="1"/>
</dbReference>
<keyword evidence="9" id="KW-1185">Reference proteome</keyword>
<comment type="catalytic activity">
    <reaction evidence="1">
        <text>a uridine in mRNA = a pseudouridine in mRNA</text>
        <dbReference type="Rhea" id="RHEA:56644"/>
        <dbReference type="Rhea" id="RHEA-COMP:14658"/>
        <dbReference type="Rhea" id="RHEA-COMP:14659"/>
        <dbReference type="ChEBI" id="CHEBI:65314"/>
        <dbReference type="ChEBI" id="CHEBI:65315"/>
    </reaction>
</comment>
<dbReference type="Proteomes" id="UP000694920">
    <property type="component" value="Unplaced"/>
</dbReference>
<evidence type="ECO:0000256" key="7">
    <source>
        <dbReference type="ARBA" id="ARBA00041563"/>
    </source>
</evidence>
<dbReference type="GO" id="GO:0001522">
    <property type="term" value="P:pseudouridine synthesis"/>
    <property type="evidence" value="ECO:0007669"/>
    <property type="project" value="InterPro"/>
</dbReference>
<evidence type="ECO:0000256" key="3">
    <source>
        <dbReference type="ARBA" id="ARBA00010876"/>
    </source>
</evidence>